<accession>A0A8D8TS55</accession>
<evidence type="ECO:0000256" key="1">
    <source>
        <dbReference type="SAM" id="Phobius"/>
    </source>
</evidence>
<keyword evidence="1" id="KW-0812">Transmembrane</keyword>
<sequence>MTHHHLLHIVSTTYLIHSFYQLLMIHHHLLHIISLVLISLSLRHTSTTIRRPLLIHNILKLIRLNIRVEYLTSFLIRVFRSNLFGKVRQYFVLPVQVYENNRYK</sequence>
<keyword evidence="1" id="KW-0472">Membrane</keyword>
<protein>
    <submittedName>
        <fullName evidence="2">Uncharacterized protein</fullName>
    </submittedName>
</protein>
<reference evidence="2" key="1">
    <citation type="submission" date="2021-05" db="EMBL/GenBank/DDBJ databases">
        <authorList>
            <person name="Alioto T."/>
            <person name="Alioto T."/>
            <person name="Gomez Garrido J."/>
        </authorList>
    </citation>
    <scope>NUCLEOTIDE SEQUENCE</scope>
</reference>
<evidence type="ECO:0000313" key="2">
    <source>
        <dbReference type="EMBL" id="CAG6692948.1"/>
    </source>
</evidence>
<proteinExistence type="predicted"/>
<name>A0A8D8TS55_9HEMI</name>
<dbReference type="AlphaFoldDB" id="A0A8D8TS55"/>
<keyword evidence="1" id="KW-1133">Transmembrane helix</keyword>
<organism evidence="2">
    <name type="scientific">Cacopsylla melanoneura</name>
    <dbReference type="NCBI Taxonomy" id="428564"/>
    <lineage>
        <taxon>Eukaryota</taxon>
        <taxon>Metazoa</taxon>
        <taxon>Ecdysozoa</taxon>
        <taxon>Arthropoda</taxon>
        <taxon>Hexapoda</taxon>
        <taxon>Insecta</taxon>
        <taxon>Pterygota</taxon>
        <taxon>Neoptera</taxon>
        <taxon>Paraneoptera</taxon>
        <taxon>Hemiptera</taxon>
        <taxon>Sternorrhyncha</taxon>
        <taxon>Psylloidea</taxon>
        <taxon>Psyllidae</taxon>
        <taxon>Psyllinae</taxon>
        <taxon>Cacopsylla</taxon>
    </lineage>
</organism>
<dbReference type="EMBL" id="HBUF01310053">
    <property type="protein sequence ID" value="CAG6692948.1"/>
    <property type="molecule type" value="Transcribed_RNA"/>
</dbReference>
<feature type="transmembrane region" description="Helical" evidence="1">
    <location>
        <begin position="20"/>
        <end position="42"/>
    </location>
</feature>